<dbReference type="EMBL" id="AQQX01000002">
    <property type="protein sequence ID" value="KGM49333.1"/>
    <property type="molecule type" value="Genomic_DNA"/>
</dbReference>
<feature type="signal peptide" evidence="2">
    <location>
        <begin position="1"/>
        <end position="24"/>
    </location>
</feature>
<keyword evidence="2" id="KW-0732">Signal</keyword>
<dbReference type="Proteomes" id="UP000030004">
    <property type="component" value="Unassembled WGS sequence"/>
</dbReference>
<dbReference type="AlphaFoldDB" id="A0A0A0EGW9"/>
<evidence type="ECO:0008006" key="5">
    <source>
        <dbReference type="Google" id="ProtNLM"/>
    </source>
</evidence>
<feature type="chain" id="PRO_5001969082" description="Nicotinate phosphoribosyltransferase" evidence="2">
    <location>
        <begin position="25"/>
        <end position="202"/>
    </location>
</feature>
<reference evidence="3 4" key="1">
    <citation type="journal article" date="2015" name="Antonie Van Leeuwenhoek">
        <title>Pseudooceanicola atlanticus gen. nov. sp. nov., isolated from surface seawater of the Atlantic Ocean and reclassification of Oceanicola batsensis, Oceanicola marinus, Oceanicola nitratireducens, Oceanicola nanhaiensis, Oceanicola antarcticus and Oceanicola flagellatus, as Pseudooceanicola batsensis comb. nov., Pseudooceanicola marinus comb. nov., Pseudooceanicola nitratireducens comb. nov., Pseudooceanicola nanhaiensis comb. nov., Pseudooceanicola antarcticus comb. nov., and Pseudooceanicola flagellatus comb. nov.</title>
        <authorList>
            <person name="Lai Q."/>
            <person name="Li G."/>
            <person name="Liu X."/>
            <person name="Du Y."/>
            <person name="Sun F."/>
            <person name="Shao Z."/>
        </authorList>
    </citation>
    <scope>NUCLEOTIDE SEQUENCE [LARGE SCALE GENOMIC DNA]</scope>
    <source>
        <strain evidence="3 4">22II-s11g</strain>
    </source>
</reference>
<dbReference type="RefSeq" id="WP_043745965.1">
    <property type="nucleotide sequence ID" value="NZ_AQQX01000002.1"/>
</dbReference>
<feature type="compositionally biased region" description="Low complexity" evidence="1">
    <location>
        <begin position="65"/>
        <end position="74"/>
    </location>
</feature>
<protein>
    <recommendedName>
        <fullName evidence="5">Nicotinate phosphoribosyltransferase</fullName>
    </recommendedName>
</protein>
<evidence type="ECO:0000256" key="1">
    <source>
        <dbReference type="SAM" id="MobiDB-lite"/>
    </source>
</evidence>
<dbReference type="eggNOG" id="ENOG5032IGB">
    <property type="taxonomic scope" value="Bacteria"/>
</dbReference>
<evidence type="ECO:0000313" key="3">
    <source>
        <dbReference type="EMBL" id="KGM49333.1"/>
    </source>
</evidence>
<accession>A0A0A0EGW9</accession>
<sequence length="202" mass="19763">MTFRTKSLSLAAILAASVSGAALAQGVSVGTGGDAGASVGTGNGAASVGASLGADASADAAGNMSNGNGSADMGADADMDTDMAADTGDTMEDGTDAMKQTYGAVVSSLQTGTNAEADIGSIDADSEISTMTVSELQGNAGENAQALDNALADAELTDFHAMIDGNAELKAALEAEGFEAEDVIGVYSTADNSFEVLVDDRG</sequence>
<organism evidence="3 4">
    <name type="scientific">Pseudooceanicola atlanticus</name>
    <dbReference type="NCBI Taxonomy" id="1461694"/>
    <lineage>
        <taxon>Bacteria</taxon>
        <taxon>Pseudomonadati</taxon>
        <taxon>Pseudomonadota</taxon>
        <taxon>Alphaproteobacteria</taxon>
        <taxon>Rhodobacterales</taxon>
        <taxon>Paracoccaceae</taxon>
        <taxon>Pseudooceanicola</taxon>
    </lineage>
</organism>
<keyword evidence="4" id="KW-1185">Reference proteome</keyword>
<proteinExistence type="predicted"/>
<name>A0A0A0EGW9_9RHOB</name>
<feature type="compositionally biased region" description="Acidic residues" evidence="1">
    <location>
        <begin position="75"/>
        <end position="95"/>
    </location>
</feature>
<dbReference type="OrthoDB" id="7856661at2"/>
<evidence type="ECO:0000256" key="2">
    <source>
        <dbReference type="SAM" id="SignalP"/>
    </source>
</evidence>
<feature type="region of interest" description="Disordered" evidence="1">
    <location>
        <begin position="65"/>
        <end position="95"/>
    </location>
</feature>
<comment type="caution">
    <text evidence="3">The sequence shown here is derived from an EMBL/GenBank/DDBJ whole genome shotgun (WGS) entry which is preliminary data.</text>
</comment>
<evidence type="ECO:0000313" key="4">
    <source>
        <dbReference type="Proteomes" id="UP000030004"/>
    </source>
</evidence>
<gene>
    <name evidence="3" type="ORF">ATO9_04690</name>
</gene>